<keyword evidence="3" id="KW-1185">Reference proteome</keyword>
<comment type="caution">
    <text evidence="2">The sequence shown here is derived from an EMBL/GenBank/DDBJ whole genome shotgun (WGS) entry which is preliminary data.</text>
</comment>
<keyword evidence="1" id="KW-0732">Signal</keyword>
<organism evidence="2 3">
    <name type="scientific">Fusarium longipes</name>
    <dbReference type="NCBI Taxonomy" id="694270"/>
    <lineage>
        <taxon>Eukaryota</taxon>
        <taxon>Fungi</taxon>
        <taxon>Dikarya</taxon>
        <taxon>Ascomycota</taxon>
        <taxon>Pezizomycotina</taxon>
        <taxon>Sordariomycetes</taxon>
        <taxon>Hypocreomycetidae</taxon>
        <taxon>Hypocreales</taxon>
        <taxon>Nectriaceae</taxon>
        <taxon>Fusarium</taxon>
    </lineage>
</organism>
<reference evidence="2 3" key="1">
    <citation type="journal article" date="2018" name="PLoS Pathog.">
        <title>Evolution of structural diversity of trichothecenes, a family of toxins produced by plant pathogenic and entomopathogenic fungi.</title>
        <authorList>
            <person name="Proctor R.H."/>
            <person name="McCormick S.P."/>
            <person name="Kim H.S."/>
            <person name="Cardoza R.E."/>
            <person name="Stanley A.M."/>
            <person name="Lindo L."/>
            <person name="Kelly A."/>
            <person name="Brown D.W."/>
            <person name="Lee T."/>
            <person name="Vaughan M.M."/>
            <person name="Alexander N.J."/>
            <person name="Busman M."/>
            <person name="Gutierrez S."/>
        </authorList>
    </citation>
    <scope>NUCLEOTIDE SEQUENCE [LARGE SCALE GENOMIC DNA]</scope>
    <source>
        <strain evidence="2 3">NRRL 20695</strain>
    </source>
</reference>
<evidence type="ECO:0000256" key="1">
    <source>
        <dbReference type="SAM" id="SignalP"/>
    </source>
</evidence>
<feature type="non-terminal residue" evidence="2">
    <location>
        <position position="75"/>
    </location>
</feature>
<name>A0A395RCV6_9HYPO</name>
<dbReference type="AlphaFoldDB" id="A0A395RCV6"/>
<accession>A0A395RCV6</accession>
<dbReference type="Proteomes" id="UP000266234">
    <property type="component" value="Unassembled WGS sequence"/>
</dbReference>
<evidence type="ECO:0000313" key="3">
    <source>
        <dbReference type="Proteomes" id="UP000266234"/>
    </source>
</evidence>
<sequence length="75" mass="7832">MQFSISTVVATLATFHTAASWKIVAYNTDGCISSGEGAFTHEITASETVNDCFNFGEEMAGTSCIEQDVASANSG</sequence>
<protein>
    <submittedName>
        <fullName evidence="2">Uncharacterized protein</fullName>
    </submittedName>
</protein>
<evidence type="ECO:0000313" key="2">
    <source>
        <dbReference type="EMBL" id="RGP57853.1"/>
    </source>
</evidence>
<gene>
    <name evidence="2" type="ORF">FLONG3_11454</name>
</gene>
<dbReference type="OrthoDB" id="5007706at2759"/>
<feature type="chain" id="PRO_5017330170" evidence="1">
    <location>
        <begin position="21"/>
        <end position="75"/>
    </location>
</feature>
<feature type="signal peptide" evidence="1">
    <location>
        <begin position="1"/>
        <end position="20"/>
    </location>
</feature>
<proteinExistence type="predicted"/>
<dbReference type="EMBL" id="PXOG01000521">
    <property type="protein sequence ID" value="RGP57853.1"/>
    <property type="molecule type" value="Genomic_DNA"/>
</dbReference>